<dbReference type="PIRSF" id="PIRSF006205">
    <property type="entry name" value="Dxp_reductismrs"/>
    <property type="match status" value="1"/>
</dbReference>
<evidence type="ECO:0000256" key="2">
    <source>
        <dbReference type="ARBA" id="ARBA00001946"/>
    </source>
</evidence>
<dbReference type="PANTHER" id="PTHR30525:SF0">
    <property type="entry name" value="1-DEOXY-D-XYLULOSE 5-PHOSPHATE REDUCTOISOMERASE, CHLOROPLASTIC"/>
    <property type="match status" value="1"/>
</dbReference>
<keyword evidence="15" id="KW-0413">Isomerase</keyword>
<dbReference type="UniPathway" id="UPA00056">
    <property type="reaction ID" value="UER00092"/>
</dbReference>
<evidence type="ECO:0000259" key="13">
    <source>
        <dbReference type="Pfam" id="PF08436"/>
    </source>
</evidence>
<dbReference type="GO" id="GO:0030604">
    <property type="term" value="F:1-deoxy-D-xylulose-5-phosphate reductoisomerase activity"/>
    <property type="evidence" value="ECO:0007669"/>
    <property type="project" value="UniProtKB-EC"/>
</dbReference>
<dbReference type="Gene3D" id="3.40.50.720">
    <property type="entry name" value="NAD(P)-binding Rossmann-like Domain"/>
    <property type="match status" value="1"/>
</dbReference>
<dbReference type="GO" id="GO:0051484">
    <property type="term" value="P:isopentenyl diphosphate biosynthetic process, methylerythritol 4-phosphate pathway involved in terpenoid biosynthetic process"/>
    <property type="evidence" value="ECO:0007669"/>
    <property type="project" value="TreeGrafter"/>
</dbReference>
<evidence type="ECO:0000313" key="15">
    <source>
        <dbReference type="EMBL" id="SFV53291.1"/>
    </source>
</evidence>
<dbReference type="SUPFAM" id="SSF55347">
    <property type="entry name" value="Glyceraldehyde-3-phosphate dehydrogenase-like, C-terminal domain"/>
    <property type="match status" value="1"/>
</dbReference>
<dbReference type="GO" id="GO:0016853">
    <property type="term" value="F:isomerase activity"/>
    <property type="evidence" value="ECO:0007669"/>
    <property type="project" value="UniProtKB-KW"/>
</dbReference>
<evidence type="ECO:0000259" key="12">
    <source>
        <dbReference type="Pfam" id="PF02670"/>
    </source>
</evidence>
<evidence type="ECO:0000256" key="1">
    <source>
        <dbReference type="ARBA" id="ARBA00001936"/>
    </source>
</evidence>
<feature type="domain" description="1-deoxy-D-xylulose 5-phosphate reductoisomerase C-terminal" evidence="13">
    <location>
        <begin position="143"/>
        <end position="225"/>
    </location>
</feature>
<dbReference type="EMBL" id="FPHJ01000011">
    <property type="protein sequence ID" value="SFV53291.1"/>
    <property type="molecule type" value="Genomic_DNA"/>
</dbReference>
<dbReference type="InterPro" id="IPR013512">
    <property type="entry name" value="DXP_reductoisomerase_N"/>
</dbReference>
<protein>
    <recommendedName>
        <fullName evidence="5">1-deoxy-D-xylulose-5-phosphate reductoisomerase</fullName>
        <ecNumber evidence="5">1.1.1.267</ecNumber>
    </recommendedName>
</protein>
<feature type="domain" description="1-deoxy-D-xylulose 5-phosphate reductoisomerase N-terminal" evidence="12">
    <location>
        <begin position="4"/>
        <end position="129"/>
    </location>
</feature>
<dbReference type="SUPFAM" id="SSF51735">
    <property type="entry name" value="NAD(P)-binding Rossmann-fold domains"/>
    <property type="match status" value="1"/>
</dbReference>
<evidence type="ECO:0000256" key="5">
    <source>
        <dbReference type="ARBA" id="ARBA00012366"/>
    </source>
</evidence>
<accession>A0A1W1BIK7</accession>
<gene>
    <name evidence="15" type="ORF">MNB_SUP05-5-153</name>
</gene>
<evidence type="ECO:0000256" key="4">
    <source>
        <dbReference type="ARBA" id="ARBA00006825"/>
    </source>
</evidence>
<dbReference type="EC" id="1.1.1.267" evidence="5"/>
<evidence type="ECO:0000256" key="10">
    <source>
        <dbReference type="ARBA" id="ARBA00023229"/>
    </source>
</evidence>
<dbReference type="Pfam" id="PF08436">
    <property type="entry name" value="DXP_redisom_C"/>
    <property type="match status" value="1"/>
</dbReference>
<proteinExistence type="inferred from homology"/>
<feature type="domain" description="DXP reductoisomerase C-terminal" evidence="14">
    <location>
        <begin position="257"/>
        <end position="373"/>
    </location>
</feature>
<evidence type="ECO:0000259" key="14">
    <source>
        <dbReference type="Pfam" id="PF13288"/>
    </source>
</evidence>
<evidence type="ECO:0000256" key="3">
    <source>
        <dbReference type="ARBA" id="ARBA00005094"/>
    </source>
</evidence>
<organism evidence="15">
    <name type="scientific">hydrothermal vent metagenome</name>
    <dbReference type="NCBI Taxonomy" id="652676"/>
    <lineage>
        <taxon>unclassified sequences</taxon>
        <taxon>metagenomes</taxon>
        <taxon>ecological metagenomes</taxon>
    </lineage>
</organism>
<keyword evidence="8 15" id="KW-0560">Oxidoreductase</keyword>
<name>A0A1W1BIK7_9ZZZZ</name>
<keyword evidence="7" id="KW-0521">NADP</keyword>
<dbReference type="SUPFAM" id="SSF69055">
    <property type="entry name" value="1-deoxy-D-xylulose-5-phosphate reductoisomerase, C-terminal domain"/>
    <property type="match status" value="1"/>
</dbReference>
<dbReference type="InterPro" id="IPR036169">
    <property type="entry name" value="DXPR_C_sf"/>
</dbReference>
<dbReference type="AlphaFoldDB" id="A0A1W1BIK7"/>
<dbReference type="PANTHER" id="PTHR30525">
    <property type="entry name" value="1-DEOXY-D-XYLULOSE 5-PHOSPHATE REDUCTOISOMERASE"/>
    <property type="match status" value="1"/>
</dbReference>
<dbReference type="Pfam" id="PF02670">
    <property type="entry name" value="DXP_reductoisom"/>
    <property type="match status" value="1"/>
</dbReference>
<sequence length="379" mass="41457">MINLTVLGATGSIGKSTLEVVRLHKNKFNIFALSAHSNWQLILELCLEFQPKFVVLTDKKAFDLLQKNNTTTTKILFGAKALDEVAQHQKTDYVMAAIVGSAGMSSTLAAANSGKRILLANKESLVLAGNVLLTAANKSGATIIPVDSEHSAIFQCLQGGKQGLSKIQLTASGGPFLNKPLSELKNITPDEACNHPNWEMGRKISVDSATMMNKCLEIIEAHYLFSMDIDNIDVVVHPESIIHSSVYYNDGSVISQLGIPDMRSAISYALFFPNRNISGVQPLDLTKKPLTFLKPDLEKFKSLTLVNKILKINHNSILGVFNAANEEAVKLFLNKKISFLEIIALVEEVINNHQPKTLTTLDAIVENDSATRANIQSLF</sequence>
<reference evidence="15" key="1">
    <citation type="submission" date="2016-10" db="EMBL/GenBank/DDBJ databases">
        <authorList>
            <person name="de Groot N.N."/>
        </authorList>
    </citation>
    <scope>NUCLEOTIDE SEQUENCE</scope>
</reference>
<dbReference type="Gene3D" id="1.10.1740.10">
    <property type="match status" value="1"/>
</dbReference>
<dbReference type="HAMAP" id="MF_00183">
    <property type="entry name" value="DXP_reductoisom"/>
    <property type="match status" value="1"/>
</dbReference>
<dbReference type="NCBIfam" id="TIGR00243">
    <property type="entry name" value="Dxr"/>
    <property type="match status" value="1"/>
</dbReference>
<keyword evidence="6" id="KW-0479">Metal-binding</keyword>
<keyword evidence="10" id="KW-0414">Isoprene biosynthesis</keyword>
<comment type="cofactor">
    <cofactor evidence="1">
        <name>Mn(2+)</name>
        <dbReference type="ChEBI" id="CHEBI:29035"/>
    </cofactor>
</comment>
<dbReference type="GO" id="GO:0030145">
    <property type="term" value="F:manganese ion binding"/>
    <property type="evidence" value="ECO:0007669"/>
    <property type="project" value="TreeGrafter"/>
</dbReference>
<dbReference type="InterPro" id="IPR013644">
    <property type="entry name" value="DXP_reductoisomerase_C"/>
</dbReference>
<comment type="pathway">
    <text evidence="3">Isoprenoid biosynthesis; isopentenyl diphosphate biosynthesis via DXP pathway; isopentenyl diphosphate from 1-deoxy-D-xylulose 5-phosphate: step 1/6.</text>
</comment>
<keyword evidence="9" id="KW-0464">Manganese</keyword>
<dbReference type="InterPro" id="IPR026877">
    <property type="entry name" value="DXPR_C"/>
</dbReference>
<comment type="similarity">
    <text evidence="4">Belongs to the DXR family.</text>
</comment>
<comment type="catalytic activity">
    <reaction evidence="11">
        <text>2-C-methyl-D-erythritol 4-phosphate + NADP(+) = 1-deoxy-D-xylulose 5-phosphate + NADPH + H(+)</text>
        <dbReference type="Rhea" id="RHEA:13717"/>
        <dbReference type="ChEBI" id="CHEBI:15378"/>
        <dbReference type="ChEBI" id="CHEBI:57783"/>
        <dbReference type="ChEBI" id="CHEBI:57792"/>
        <dbReference type="ChEBI" id="CHEBI:58262"/>
        <dbReference type="ChEBI" id="CHEBI:58349"/>
        <dbReference type="EC" id="1.1.1.267"/>
    </reaction>
    <physiologicalReaction direction="right-to-left" evidence="11">
        <dbReference type="Rhea" id="RHEA:13719"/>
    </physiologicalReaction>
</comment>
<comment type="cofactor">
    <cofactor evidence="2">
        <name>Mg(2+)</name>
        <dbReference type="ChEBI" id="CHEBI:18420"/>
    </cofactor>
</comment>
<dbReference type="GO" id="GO:0070402">
    <property type="term" value="F:NADPH binding"/>
    <property type="evidence" value="ECO:0007669"/>
    <property type="project" value="InterPro"/>
</dbReference>
<dbReference type="FunFam" id="3.40.50.720:FF:000045">
    <property type="entry name" value="1-deoxy-D-xylulose 5-phosphate reductoisomerase"/>
    <property type="match status" value="1"/>
</dbReference>
<evidence type="ECO:0000256" key="9">
    <source>
        <dbReference type="ARBA" id="ARBA00023211"/>
    </source>
</evidence>
<dbReference type="InterPro" id="IPR003821">
    <property type="entry name" value="DXP_reductoisomerase"/>
</dbReference>
<dbReference type="Pfam" id="PF13288">
    <property type="entry name" value="DXPR_C"/>
    <property type="match status" value="1"/>
</dbReference>
<evidence type="ECO:0000256" key="7">
    <source>
        <dbReference type="ARBA" id="ARBA00022857"/>
    </source>
</evidence>
<evidence type="ECO:0000256" key="6">
    <source>
        <dbReference type="ARBA" id="ARBA00022723"/>
    </source>
</evidence>
<evidence type="ECO:0000256" key="11">
    <source>
        <dbReference type="ARBA" id="ARBA00048543"/>
    </source>
</evidence>
<dbReference type="InterPro" id="IPR036291">
    <property type="entry name" value="NAD(P)-bd_dom_sf"/>
</dbReference>
<evidence type="ECO:0000256" key="8">
    <source>
        <dbReference type="ARBA" id="ARBA00023002"/>
    </source>
</evidence>